<comment type="catalytic activity">
    <reaction evidence="1">
        <text>ATP + protein L-histidine = ADP + protein N-phospho-L-histidine.</text>
        <dbReference type="EC" id="2.7.13.3"/>
    </reaction>
</comment>
<comment type="subcellular location">
    <subcellularLocation>
        <location evidence="2">Cell membrane</location>
        <topology evidence="2">Multi-pass membrane protein</topology>
    </subcellularLocation>
</comment>
<dbReference type="Pfam" id="PF02518">
    <property type="entry name" value="HATPase_c"/>
    <property type="match status" value="1"/>
</dbReference>
<evidence type="ECO:0000256" key="2">
    <source>
        <dbReference type="ARBA" id="ARBA00004651"/>
    </source>
</evidence>
<keyword evidence="12" id="KW-0902">Two-component regulatory system</keyword>
<dbReference type="PRINTS" id="PR00344">
    <property type="entry name" value="BCTRLSENSOR"/>
</dbReference>
<evidence type="ECO:0000256" key="12">
    <source>
        <dbReference type="ARBA" id="ARBA00023012"/>
    </source>
</evidence>
<sequence>MIRFWNKLSVKLFFAVAVSFIVSVAGVSVLSNILVRFVLAEPVEEMNIFLYNVLIIVIFSSAIILFIISLWLFIKKKIIFLNEISDGVQLIAGGNLSHVIEVKGRDELARLGENINQMSKELEARFLRERELEKNKNELITNISHDLRTPLTSIIGYLDLLMNREGLTEQQVVEYLTILRFKSQRLKHLLDELFTYNKLTSPDMQVKKTEVDLAGIIRQLAGEYIPILEDQSLKIEVDIPEEEMTVSVDVEQIIRVFENLMSNAVNYSFKPSVIQLSLETSGQQAVFTLANRVNSKPKGSLDTLFERFYRGDQSRKEDSGTGLGLAIARRIAELHEGHLRADFEEGWLTFTLTLPVTGE</sequence>
<dbReference type="InterPro" id="IPR003660">
    <property type="entry name" value="HAMP_dom"/>
</dbReference>
<feature type="domain" description="Histidine kinase" evidence="15">
    <location>
        <begin position="142"/>
        <end position="358"/>
    </location>
</feature>
<evidence type="ECO:0000313" key="18">
    <source>
        <dbReference type="Proteomes" id="UP000028549"/>
    </source>
</evidence>
<dbReference type="Gene3D" id="1.10.287.130">
    <property type="match status" value="1"/>
</dbReference>
<dbReference type="PANTHER" id="PTHR45528">
    <property type="entry name" value="SENSOR HISTIDINE KINASE CPXA"/>
    <property type="match status" value="1"/>
</dbReference>
<organism evidence="17 18">
    <name type="scientific">Metabacillus indicus</name>
    <name type="common">Bacillus indicus</name>
    <dbReference type="NCBI Taxonomy" id="246786"/>
    <lineage>
        <taxon>Bacteria</taxon>
        <taxon>Bacillati</taxon>
        <taxon>Bacillota</taxon>
        <taxon>Bacilli</taxon>
        <taxon>Bacillales</taxon>
        <taxon>Bacillaceae</taxon>
        <taxon>Metabacillus</taxon>
    </lineage>
</organism>
<name>A0A084GZY1_METID</name>
<dbReference type="InterPro" id="IPR004358">
    <property type="entry name" value="Sig_transdc_His_kin-like_C"/>
</dbReference>
<dbReference type="FunFam" id="1.10.287.130:FF:000008">
    <property type="entry name" value="Two-component sensor histidine kinase"/>
    <property type="match status" value="1"/>
</dbReference>
<dbReference type="Pfam" id="PF00672">
    <property type="entry name" value="HAMP"/>
    <property type="match status" value="1"/>
</dbReference>
<dbReference type="AlphaFoldDB" id="A0A084GZY1"/>
<evidence type="ECO:0000259" key="16">
    <source>
        <dbReference type="PROSITE" id="PS50885"/>
    </source>
</evidence>
<dbReference type="SUPFAM" id="SSF47384">
    <property type="entry name" value="Homodimeric domain of signal transducing histidine kinase"/>
    <property type="match status" value="1"/>
</dbReference>
<dbReference type="EMBL" id="JNVC02000004">
    <property type="protein sequence ID" value="KEZ52893.1"/>
    <property type="molecule type" value="Genomic_DNA"/>
</dbReference>
<keyword evidence="10" id="KW-0067">ATP-binding</keyword>
<dbReference type="InterPro" id="IPR050398">
    <property type="entry name" value="HssS/ArlS-like"/>
</dbReference>
<evidence type="ECO:0000256" key="6">
    <source>
        <dbReference type="ARBA" id="ARBA00022679"/>
    </source>
</evidence>
<evidence type="ECO:0000256" key="5">
    <source>
        <dbReference type="ARBA" id="ARBA00022553"/>
    </source>
</evidence>
<keyword evidence="18" id="KW-1185">Reference proteome</keyword>
<keyword evidence="5" id="KW-0597">Phosphoprotein</keyword>
<dbReference type="InterPro" id="IPR036097">
    <property type="entry name" value="HisK_dim/P_sf"/>
</dbReference>
<gene>
    <name evidence="17" type="ORF">GS18_0208650</name>
</gene>
<dbReference type="InterPro" id="IPR003661">
    <property type="entry name" value="HisK_dim/P_dom"/>
</dbReference>
<dbReference type="InterPro" id="IPR005467">
    <property type="entry name" value="His_kinase_dom"/>
</dbReference>
<evidence type="ECO:0000256" key="11">
    <source>
        <dbReference type="ARBA" id="ARBA00022989"/>
    </source>
</evidence>
<dbReference type="CDD" id="cd06225">
    <property type="entry name" value="HAMP"/>
    <property type="match status" value="1"/>
</dbReference>
<keyword evidence="11 14" id="KW-1133">Transmembrane helix</keyword>
<dbReference type="STRING" id="246786.GS18_0208650"/>
<dbReference type="SUPFAM" id="SSF55874">
    <property type="entry name" value="ATPase domain of HSP90 chaperone/DNA topoisomerase II/histidine kinase"/>
    <property type="match status" value="1"/>
</dbReference>
<keyword evidence="4" id="KW-1003">Cell membrane</keyword>
<evidence type="ECO:0000256" key="1">
    <source>
        <dbReference type="ARBA" id="ARBA00000085"/>
    </source>
</evidence>
<evidence type="ECO:0000256" key="13">
    <source>
        <dbReference type="ARBA" id="ARBA00023136"/>
    </source>
</evidence>
<keyword evidence="8" id="KW-0547">Nucleotide-binding</keyword>
<dbReference type="EC" id="2.7.13.3" evidence="3"/>
<dbReference type="Pfam" id="PF00512">
    <property type="entry name" value="HisKA"/>
    <property type="match status" value="1"/>
</dbReference>
<dbReference type="SMART" id="SM00388">
    <property type="entry name" value="HisKA"/>
    <property type="match status" value="1"/>
</dbReference>
<proteinExistence type="predicted"/>
<keyword evidence="6" id="KW-0808">Transferase</keyword>
<evidence type="ECO:0000313" key="17">
    <source>
        <dbReference type="EMBL" id="KEZ52893.1"/>
    </source>
</evidence>
<feature type="transmembrane region" description="Helical" evidence="14">
    <location>
        <begin position="12"/>
        <end position="37"/>
    </location>
</feature>
<keyword evidence="9" id="KW-0418">Kinase</keyword>
<reference evidence="17 18" key="1">
    <citation type="journal article" date="2005" name="Int. J. Syst. Evol. Microbiol.">
        <title>Bacillus cibi sp. nov., isolated from jeotgal, a traditional Korean fermented seafood.</title>
        <authorList>
            <person name="Yoon J.H."/>
            <person name="Lee C.H."/>
            <person name="Oh T.K."/>
        </authorList>
    </citation>
    <scope>NUCLEOTIDE SEQUENCE [LARGE SCALE GENOMIC DNA]</scope>
    <source>
        <strain evidence="17 18">DSM 16189</strain>
    </source>
</reference>
<evidence type="ECO:0000256" key="9">
    <source>
        <dbReference type="ARBA" id="ARBA00022777"/>
    </source>
</evidence>
<dbReference type="PROSITE" id="PS50109">
    <property type="entry name" value="HIS_KIN"/>
    <property type="match status" value="1"/>
</dbReference>
<dbReference type="SMART" id="SM00387">
    <property type="entry name" value="HATPase_c"/>
    <property type="match status" value="1"/>
</dbReference>
<dbReference type="PANTHER" id="PTHR45528:SF8">
    <property type="entry name" value="HISTIDINE KINASE"/>
    <property type="match status" value="1"/>
</dbReference>
<dbReference type="OrthoDB" id="9792991at2"/>
<evidence type="ECO:0000256" key="7">
    <source>
        <dbReference type="ARBA" id="ARBA00022692"/>
    </source>
</evidence>
<keyword evidence="13 14" id="KW-0472">Membrane</keyword>
<dbReference type="SMART" id="SM00304">
    <property type="entry name" value="HAMP"/>
    <property type="match status" value="1"/>
</dbReference>
<evidence type="ECO:0000256" key="8">
    <source>
        <dbReference type="ARBA" id="ARBA00022741"/>
    </source>
</evidence>
<evidence type="ECO:0000256" key="4">
    <source>
        <dbReference type="ARBA" id="ARBA00022475"/>
    </source>
</evidence>
<dbReference type="Proteomes" id="UP000028549">
    <property type="component" value="Unassembled WGS sequence"/>
</dbReference>
<protein>
    <recommendedName>
        <fullName evidence="3">histidine kinase</fullName>
        <ecNumber evidence="3">2.7.13.3</ecNumber>
    </recommendedName>
</protein>
<evidence type="ECO:0000256" key="10">
    <source>
        <dbReference type="ARBA" id="ARBA00022840"/>
    </source>
</evidence>
<evidence type="ECO:0000256" key="3">
    <source>
        <dbReference type="ARBA" id="ARBA00012438"/>
    </source>
</evidence>
<dbReference type="RefSeq" id="WP_029565953.1">
    <property type="nucleotide sequence ID" value="NZ_JNVC02000004.1"/>
</dbReference>
<dbReference type="GO" id="GO:0005886">
    <property type="term" value="C:plasma membrane"/>
    <property type="evidence" value="ECO:0007669"/>
    <property type="project" value="UniProtKB-SubCell"/>
</dbReference>
<feature type="transmembrane region" description="Helical" evidence="14">
    <location>
        <begin position="49"/>
        <end position="74"/>
    </location>
</feature>
<evidence type="ECO:0000259" key="15">
    <source>
        <dbReference type="PROSITE" id="PS50109"/>
    </source>
</evidence>
<feature type="domain" description="HAMP" evidence="16">
    <location>
        <begin position="81"/>
        <end position="127"/>
    </location>
</feature>
<accession>A0A084GZY1</accession>
<evidence type="ECO:0000256" key="14">
    <source>
        <dbReference type="SAM" id="Phobius"/>
    </source>
</evidence>
<dbReference type="Gene3D" id="3.30.565.10">
    <property type="entry name" value="Histidine kinase-like ATPase, C-terminal domain"/>
    <property type="match status" value="1"/>
</dbReference>
<dbReference type="Gene3D" id="6.10.340.10">
    <property type="match status" value="1"/>
</dbReference>
<dbReference type="GO" id="GO:0005524">
    <property type="term" value="F:ATP binding"/>
    <property type="evidence" value="ECO:0007669"/>
    <property type="project" value="UniProtKB-KW"/>
</dbReference>
<dbReference type="InterPro" id="IPR003594">
    <property type="entry name" value="HATPase_dom"/>
</dbReference>
<dbReference type="InterPro" id="IPR036890">
    <property type="entry name" value="HATPase_C_sf"/>
</dbReference>
<dbReference type="SUPFAM" id="SSF158472">
    <property type="entry name" value="HAMP domain-like"/>
    <property type="match status" value="1"/>
</dbReference>
<dbReference type="PROSITE" id="PS50885">
    <property type="entry name" value="HAMP"/>
    <property type="match status" value="1"/>
</dbReference>
<comment type="caution">
    <text evidence="17">The sequence shown here is derived from an EMBL/GenBank/DDBJ whole genome shotgun (WGS) entry which is preliminary data.</text>
</comment>
<dbReference type="CDD" id="cd00082">
    <property type="entry name" value="HisKA"/>
    <property type="match status" value="1"/>
</dbReference>
<dbReference type="GO" id="GO:0000155">
    <property type="term" value="F:phosphorelay sensor kinase activity"/>
    <property type="evidence" value="ECO:0007669"/>
    <property type="project" value="InterPro"/>
</dbReference>
<keyword evidence="7 14" id="KW-0812">Transmembrane</keyword>